<evidence type="ECO:0000313" key="10">
    <source>
        <dbReference type="Proteomes" id="UP000076874"/>
    </source>
</evidence>
<comment type="similarity">
    <text evidence="2 6">Belongs to the universal ribosomal protein uL10 family.</text>
</comment>
<dbReference type="Proteomes" id="UP000076874">
    <property type="component" value="Unassembled WGS sequence"/>
</dbReference>
<comment type="function">
    <text evidence="1 6">Component of the ribosome assembly machinery. Nuclear paralog of the ribosomal protein P0, it binds pre-60S subunits at an early stage of assembly in the nucleolus, and is replaced by P0 in cytoplasmic pre-60S subunits and mature 80S ribosomes.</text>
</comment>
<dbReference type="GO" id="GO:0000956">
    <property type="term" value="P:nuclear-transcribed mRNA catabolic process"/>
    <property type="evidence" value="ECO:0007669"/>
    <property type="project" value="TreeGrafter"/>
</dbReference>
<proteinExistence type="inferred from homology"/>
<protein>
    <recommendedName>
        <fullName evidence="6">Ribosome assembly factor mrt4</fullName>
    </recommendedName>
</protein>
<dbReference type="Pfam" id="PF17777">
    <property type="entry name" value="RL10P_insert"/>
    <property type="match status" value="1"/>
</dbReference>
<comment type="caution">
    <text evidence="9">The sequence shown here is derived from an EMBL/GenBank/DDBJ whole genome shotgun (WGS) entry which is preliminary data.</text>
</comment>
<dbReference type="OrthoDB" id="10262308at2759"/>
<dbReference type="Pfam" id="PF00466">
    <property type="entry name" value="Ribosomal_L10"/>
    <property type="match status" value="1"/>
</dbReference>
<accession>A0A167MAQ1</accession>
<feature type="domain" description="Large ribosomal subunit protein uL10-like insertion" evidence="8">
    <location>
        <begin position="126"/>
        <end position="242"/>
    </location>
</feature>
<dbReference type="InterPro" id="IPR043141">
    <property type="entry name" value="Ribosomal_uL10-like_sf"/>
</dbReference>
<dbReference type="GO" id="GO:0005737">
    <property type="term" value="C:cytoplasm"/>
    <property type="evidence" value="ECO:0007669"/>
    <property type="project" value="UniProtKB-SubCell"/>
</dbReference>
<evidence type="ECO:0000259" key="8">
    <source>
        <dbReference type="Pfam" id="PF17777"/>
    </source>
</evidence>
<keyword evidence="9" id="KW-0687">Ribonucleoprotein</keyword>
<keyword evidence="4 6" id="KW-0963">Cytoplasm</keyword>
<dbReference type="AlphaFoldDB" id="A0A167MAQ1"/>
<name>A0A167MAQ1_9HYPO</name>
<dbReference type="GO" id="GO:0030687">
    <property type="term" value="C:preribosome, large subunit precursor"/>
    <property type="evidence" value="ECO:0007669"/>
    <property type="project" value="TreeGrafter"/>
</dbReference>
<dbReference type="EMBL" id="AZHD01000025">
    <property type="protein sequence ID" value="OAA54139.1"/>
    <property type="molecule type" value="Genomic_DNA"/>
</dbReference>
<dbReference type="SUPFAM" id="SSF160369">
    <property type="entry name" value="Ribosomal protein L10-like"/>
    <property type="match status" value="1"/>
</dbReference>
<feature type="region of interest" description="Disordered" evidence="7">
    <location>
        <begin position="187"/>
        <end position="214"/>
    </location>
</feature>
<feature type="compositionally biased region" description="Acidic residues" evidence="7">
    <location>
        <begin position="286"/>
        <end position="299"/>
    </location>
</feature>
<feature type="region of interest" description="Disordered" evidence="7">
    <location>
        <begin position="264"/>
        <end position="299"/>
    </location>
</feature>
<dbReference type="InterPro" id="IPR033867">
    <property type="entry name" value="Mrt4"/>
</dbReference>
<dbReference type="InterPro" id="IPR043164">
    <property type="entry name" value="Ribosomal_uL10-like_insert_sf"/>
</dbReference>
<sequence>MPKSKREKLLHMTQVSKKTREHKDRLFTRIRDAVPEYQYCYVVRLDNLRNQHLQEVRQALKNSRLFLGKTKLMARALGTAPEDALAPGIDGLAARYFHGSVGLLCSNTAPADVEAALAAIHPVDFARAGTVAPRAVVVPRGVLYSSAGTVPSEDDVPVSLALEPELRRLGMPTRLLNGKVVLEAAPEAAAATTEETDGQTTSEEDNTGSGSSSHFSKDGYVICRAGQTLDSRQSRLLRLFSICLSEFSVEVLAYWTAATGEVTELVPPPSTVSGSKSKTKTGGEQDAGEDVAIEDADEQ</sequence>
<dbReference type="InterPro" id="IPR040637">
    <property type="entry name" value="Ribosomal_uL10-like_insert"/>
</dbReference>
<dbReference type="CDD" id="cd05796">
    <property type="entry name" value="Ribosomal_P0_like"/>
    <property type="match status" value="1"/>
</dbReference>
<evidence type="ECO:0000256" key="3">
    <source>
        <dbReference type="ARBA" id="ARBA00011117"/>
    </source>
</evidence>
<comment type="subcellular location">
    <subcellularLocation>
        <location evidence="6">Cytoplasm</location>
    </subcellularLocation>
    <subcellularLocation>
        <location evidence="6">Nucleus</location>
        <location evidence="6">Nucleolus</location>
    </subcellularLocation>
</comment>
<keyword evidence="6" id="KW-0690">Ribosome biogenesis</keyword>
<evidence type="ECO:0000313" key="9">
    <source>
        <dbReference type="EMBL" id="OAA54139.1"/>
    </source>
</evidence>
<dbReference type="GO" id="GO:0005730">
    <property type="term" value="C:nucleolus"/>
    <property type="evidence" value="ECO:0007669"/>
    <property type="project" value="UniProtKB-SubCell"/>
</dbReference>
<evidence type="ECO:0000256" key="5">
    <source>
        <dbReference type="ARBA" id="ARBA00023242"/>
    </source>
</evidence>
<gene>
    <name evidence="9" type="ORF">SPI_09073</name>
</gene>
<evidence type="ECO:0000256" key="1">
    <source>
        <dbReference type="ARBA" id="ARBA00004046"/>
    </source>
</evidence>
<evidence type="ECO:0000256" key="4">
    <source>
        <dbReference type="ARBA" id="ARBA00022490"/>
    </source>
</evidence>
<keyword evidence="5 6" id="KW-0539">Nucleus</keyword>
<reference evidence="9 10" key="1">
    <citation type="journal article" date="2016" name="Genome Biol. Evol.">
        <title>Divergent and convergent evolution of fungal pathogenicity.</title>
        <authorList>
            <person name="Shang Y."/>
            <person name="Xiao G."/>
            <person name="Zheng P."/>
            <person name="Cen K."/>
            <person name="Zhan S."/>
            <person name="Wang C."/>
        </authorList>
    </citation>
    <scope>NUCLEOTIDE SEQUENCE [LARGE SCALE GENOMIC DNA]</scope>
    <source>
        <strain evidence="9 10">RCEF 264</strain>
    </source>
</reference>
<dbReference type="STRING" id="1081102.A0A167MAQ1"/>
<dbReference type="InterPro" id="IPR051742">
    <property type="entry name" value="Ribosome_Assembly_uL10"/>
</dbReference>
<dbReference type="GO" id="GO:0000027">
    <property type="term" value="P:ribosomal large subunit assembly"/>
    <property type="evidence" value="ECO:0007669"/>
    <property type="project" value="InterPro"/>
</dbReference>
<dbReference type="GO" id="GO:0003723">
    <property type="term" value="F:RNA binding"/>
    <property type="evidence" value="ECO:0007669"/>
    <property type="project" value="TreeGrafter"/>
</dbReference>
<dbReference type="PANTHER" id="PTHR45841:SF1">
    <property type="entry name" value="MRNA TURNOVER PROTEIN 4 HOMOLOG"/>
    <property type="match status" value="1"/>
</dbReference>
<evidence type="ECO:0000256" key="2">
    <source>
        <dbReference type="ARBA" id="ARBA00008889"/>
    </source>
</evidence>
<feature type="compositionally biased region" description="Low complexity" evidence="7">
    <location>
        <begin position="271"/>
        <end position="282"/>
    </location>
</feature>
<comment type="subunit">
    <text evidence="3 6">Associates with the pre-60S ribosomal particle.</text>
</comment>
<keyword evidence="10" id="KW-1185">Reference proteome</keyword>
<dbReference type="GO" id="GO:0006364">
    <property type="term" value="P:rRNA processing"/>
    <property type="evidence" value="ECO:0007669"/>
    <property type="project" value="TreeGrafter"/>
</dbReference>
<dbReference type="GO" id="GO:0005840">
    <property type="term" value="C:ribosome"/>
    <property type="evidence" value="ECO:0007669"/>
    <property type="project" value="UniProtKB-KW"/>
</dbReference>
<evidence type="ECO:0000256" key="6">
    <source>
        <dbReference type="RuleBase" id="RU364039"/>
    </source>
</evidence>
<organism evidence="9 10">
    <name type="scientific">Niveomyces insectorum RCEF 264</name>
    <dbReference type="NCBI Taxonomy" id="1081102"/>
    <lineage>
        <taxon>Eukaryota</taxon>
        <taxon>Fungi</taxon>
        <taxon>Dikarya</taxon>
        <taxon>Ascomycota</taxon>
        <taxon>Pezizomycotina</taxon>
        <taxon>Sordariomycetes</taxon>
        <taxon>Hypocreomycetidae</taxon>
        <taxon>Hypocreales</taxon>
        <taxon>Cordycipitaceae</taxon>
        <taxon>Niveomyces</taxon>
    </lineage>
</organism>
<evidence type="ECO:0000256" key="7">
    <source>
        <dbReference type="SAM" id="MobiDB-lite"/>
    </source>
</evidence>
<dbReference type="Gene3D" id="3.90.105.20">
    <property type="match status" value="1"/>
</dbReference>
<dbReference type="PANTHER" id="PTHR45841">
    <property type="entry name" value="MRNA TURNOVER PROTEIN 4 MRTO4"/>
    <property type="match status" value="1"/>
</dbReference>
<keyword evidence="9" id="KW-0689">Ribosomal protein</keyword>
<dbReference type="Gene3D" id="3.30.70.1730">
    <property type="match status" value="1"/>
</dbReference>
<feature type="compositionally biased region" description="Acidic residues" evidence="7">
    <location>
        <begin position="194"/>
        <end position="206"/>
    </location>
</feature>
<dbReference type="InterPro" id="IPR001790">
    <property type="entry name" value="Ribosomal_uL10"/>
</dbReference>